<dbReference type="EMBL" id="CP042906">
    <property type="protein sequence ID" value="QEX18533.1"/>
    <property type="molecule type" value="Genomic_DNA"/>
</dbReference>
<dbReference type="Gene3D" id="1.10.3210.10">
    <property type="entry name" value="Hypothetical protein af1432"/>
    <property type="match status" value="1"/>
</dbReference>
<dbReference type="SUPFAM" id="SSF109604">
    <property type="entry name" value="HD-domain/PDEase-like"/>
    <property type="match status" value="1"/>
</dbReference>
<dbReference type="Proteomes" id="UP000326202">
    <property type="component" value="Chromosome"/>
</dbReference>
<accession>A0A5J6MMC9</accession>
<name>A0A5J6MMC9_9PROT</name>
<protein>
    <recommendedName>
        <fullName evidence="3">Phosphohydrolase</fullName>
    </recommendedName>
</protein>
<dbReference type="AlphaFoldDB" id="A0A5J6MMC9"/>
<sequence>MTIQNFVPNHEPLLPSNGDMESTGPWIMTAGGRAYHFLTPSPAEIDILDIANHLAKICRFNGACRGFYSVAQHSVLVSDLLPPTPDGLLQIHGLLHDAHEFAVGDSTTPLKKARRFLLGAGPDQADPDTIMAQSCQRAIIQALGLPEPDEAQARQIREADFLAFAIERRDLMPKPRAGVPDWDVKLPDTKGYYRIYPQPWDLASRIFRRRFDVLAARYTAGTKEVA</sequence>
<evidence type="ECO:0000313" key="1">
    <source>
        <dbReference type="EMBL" id="QEX18533.1"/>
    </source>
</evidence>
<gene>
    <name evidence="1" type="ORF">FRZ44_38400</name>
</gene>
<reference evidence="1 2" key="1">
    <citation type="submission" date="2019-08" db="EMBL/GenBank/DDBJ databases">
        <title>Hyperibacter terrae gen. nov., sp. nov. and Hyperibacter viscosus sp. nov., two new members in the family Rhodospirillaceae isolated from the rhizosphere of Hypericum perforatum.</title>
        <authorList>
            <person name="Noviana Z."/>
        </authorList>
    </citation>
    <scope>NUCLEOTIDE SEQUENCE [LARGE SCALE GENOMIC DNA]</scope>
    <source>
        <strain evidence="1 2">R5913</strain>
    </source>
</reference>
<organism evidence="1 2">
    <name type="scientific">Hypericibacter terrae</name>
    <dbReference type="NCBI Taxonomy" id="2602015"/>
    <lineage>
        <taxon>Bacteria</taxon>
        <taxon>Pseudomonadati</taxon>
        <taxon>Pseudomonadota</taxon>
        <taxon>Alphaproteobacteria</taxon>
        <taxon>Rhodospirillales</taxon>
        <taxon>Dongiaceae</taxon>
        <taxon>Hypericibacter</taxon>
    </lineage>
</organism>
<dbReference type="OrthoDB" id="1099791at2"/>
<evidence type="ECO:0000313" key="2">
    <source>
        <dbReference type="Proteomes" id="UP000326202"/>
    </source>
</evidence>
<proteinExistence type="predicted"/>
<dbReference type="RefSeq" id="WP_151178683.1">
    <property type="nucleotide sequence ID" value="NZ_CP042906.1"/>
</dbReference>
<dbReference type="KEGG" id="htq:FRZ44_38400"/>
<evidence type="ECO:0008006" key="3">
    <source>
        <dbReference type="Google" id="ProtNLM"/>
    </source>
</evidence>
<keyword evidence="2" id="KW-1185">Reference proteome</keyword>